<dbReference type="AlphaFoldDB" id="A0A286TA40"/>
<organism evidence="1 2">
    <name type="scientific">Bifidobacterium bifidum LMG 13195</name>
    <dbReference type="NCBI Taxonomy" id="1207542"/>
    <lineage>
        <taxon>Bacteria</taxon>
        <taxon>Bacillati</taxon>
        <taxon>Actinomycetota</taxon>
        <taxon>Actinomycetes</taxon>
        <taxon>Bifidobacteriales</taxon>
        <taxon>Bifidobacteriaceae</taxon>
        <taxon>Bifidobacterium</taxon>
    </lineage>
</organism>
<protein>
    <submittedName>
        <fullName evidence="1">Uncharacterized protein</fullName>
    </submittedName>
</protein>
<dbReference type="EMBL" id="AP018131">
    <property type="protein sequence ID" value="BBA47233.1"/>
    <property type="molecule type" value="Genomic_DNA"/>
</dbReference>
<evidence type="ECO:0000313" key="2">
    <source>
        <dbReference type="Proteomes" id="UP000262177"/>
    </source>
</evidence>
<proteinExistence type="predicted"/>
<dbReference type="Proteomes" id="UP000262177">
    <property type="component" value="Chromosome"/>
</dbReference>
<reference evidence="1 2" key="1">
    <citation type="journal article" date="2017" name="Biosci. Biotechnol. Biochem.">
        <title>Identification and characterization of a sulfoglycosidase from Bifidobacterium bifidum implicated in mucin glycan utilization.</title>
        <authorList>
            <person name="Katoh T."/>
            <person name="Maeshibu T."/>
            <person name="Kikkawa K."/>
            <person name="Gotoh A."/>
            <person name="Tomabechi Y."/>
            <person name="Nakamura M."/>
            <person name="Liao W.-H."/>
            <person name="Yamaguchi M."/>
            <person name="Ashida H."/>
            <person name="Yamamoto K."/>
            <person name="Katayama T."/>
        </authorList>
    </citation>
    <scope>NUCLEOTIDE SEQUENCE [LARGE SCALE GENOMIC DNA]</scope>
    <source>
        <strain evidence="1 2">JCM 7004</strain>
    </source>
</reference>
<evidence type="ECO:0000313" key="1">
    <source>
        <dbReference type="EMBL" id="BBA47233.1"/>
    </source>
</evidence>
<gene>
    <name evidence="1" type="ORF">BBJK_00276</name>
</gene>
<accession>A0A286TA40</accession>
<name>A0A286TA40_BIFBI</name>
<sequence>MWFHDVQHGRCPKAFAQQYVSVSDNRHAGHEAFNVSVAQNHLLDVAVRGWCPARRFDERNREDHGRFGGDIPLFDFD</sequence>